<protein>
    <recommendedName>
        <fullName evidence="6">C-type lectin domain-containing protein</fullName>
    </recommendedName>
</protein>
<feature type="region of interest" description="Disordered" evidence="4">
    <location>
        <begin position="338"/>
        <end position="478"/>
    </location>
</feature>
<evidence type="ECO:0000256" key="3">
    <source>
        <dbReference type="ARBA" id="ARBA00023180"/>
    </source>
</evidence>
<keyword evidence="1" id="KW-0430">Lectin</keyword>
<evidence type="ECO:0000256" key="4">
    <source>
        <dbReference type="SAM" id="MobiDB-lite"/>
    </source>
</evidence>
<accession>A0A8S1E0X8</accession>
<feature type="compositionally biased region" description="Low complexity" evidence="4">
    <location>
        <begin position="413"/>
        <end position="478"/>
    </location>
</feature>
<dbReference type="InterPro" id="IPR052309">
    <property type="entry name" value="C-type_Lectin_Domain_Fam1"/>
</dbReference>
<proteinExistence type="predicted"/>
<keyword evidence="2" id="KW-1015">Disulfide bond</keyword>
<keyword evidence="5" id="KW-0732">Signal</keyword>
<dbReference type="CDD" id="cd00037">
    <property type="entry name" value="CLECT"/>
    <property type="match status" value="3"/>
</dbReference>
<evidence type="ECO:0000256" key="2">
    <source>
        <dbReference type="ARBA" id="ARBA00023157"/>
    </source>
</evidence>
<dbReference type="Proteomes" id="UP000494165">
    <property type="component" value="Unassembled WGS sequence"/>
</dbReference>
<organism evidence="7 8">
    <name type="scientific">Cloeon dipterum</name>
    <dbReference type="NCBI Taxonomy" id="197152"/>
    <lineage>
        <taxon>Eukaryota</taxon>
        <taxon>Metazoa</taxon>
        <taxon>Ecdysozoa</taxon>
        <taxon>Arthropoda</taxon>
        <taxon>Hexapoda</taxon>
        <taxon>Insecta</taxon>
        <taxon>Pterygota</taxon>
        <taxon>Palaeoptera</taxon>
        <taxon>Ephemeroptera</taxon>
        <taxon>Pisciforma</taxon>
        <taxon>Baetidae</taxon>
        <taxon>Cloeon</taxon>
    </lineage>
</organism>
<dbReference type="PROSITE" id="PS50041">
    <property type="entry name" value="C_TYPE_LECTIN_2"/>
    <property type="match status" value="2"/>
</dbReference>
<dbReference type="OrthoDB" id="10059571at2759"/>
<dbReference type="Pfam" id="PF00059">
    <property type="entry name" value="Lectin_C"/>
    <property type="match status" value="1"/>
</dbReference>
<feature type="domain" description="C-type lectin" evidence="6">
    <location>
        <begin position="96"/>
        <end position="200"/>
    </location>
</feature>
<feature type="chain" id="PRO_5035862826" description="C-type lectin domain-containing protein" evidence="5">
    <location>
        <begin position="22"/>
        <end position="862"/>
    </location>
</feature>
<evidence type="ECO:0000259" key="6">
    <source>
        <dbReference type="PROSITE" id="PS50041"/>
    </source>
</evidence>
<dbReference type="InterPro" id="IPR001304">
    <property type="entry name" value="C-type_lectin-like"/>
</dbReference>
<comment type="caution">
    <text evidence="7">The sequence shown here is derived from an EMBL/GenBank/DDBJ whole genome shotgun (WGS) entry which is preliminary data.</text>
</comment>
<feature type="compositionally biased region" description="Polar residues" evidence="4">
    <location>
        <begin position="397"/>
        <end position="412"/>
    </location>
</feature>
<feature type="compositionally biased region" description="Pro residues" evidence="4">
    <location>
        <begin position="338"/>
        <end position="350"/>
    </location>
</feature>
<dbReference type="SMART" id="SM00034">
    <property type="entry name" value="CLECT"/>
    <property type="match status" value="4"/>
</dbReference>
<reference evidence="7 8" key="1">
    <citation type="submission" date="2020-04" db="EMBL/GenBank/DDBJ databases">
        <authorList>
            <person name="Alioto T."/>
            <person name="Alioto T."/>
            <person name="Gomez Garrido J."/>
        </authorList>
    </citation>
    <scope>NUCLEOTIDE SEQUENCE [LARGE SCALE GENOMIC DNA]</scope>
</reference>
<sequence>MNSAVFSVVLLFLAFIHPLDCGRKRARRFGIGGLMNRQIIKIKTYSHRSQQRSFIIKCCGRRKCSKLNNNKNKNGTSKSDGWRSAFNGPSFKPVRIGKKKYMFPYGKANYEGAKKVCEKENMEIASFDSPDEVSKISEYLQYIGLSDDPVLASISAMAGGGAFSNWGSGSPPGGPGDCLVQQNGKFYNASCSAKSNFACEDPKEVEKSSLGLDSLSSIEDAVLNFVGGKNLIIPSERASVPEAKSMCKDQGLELMSLDSLTQLDSVQDFLGDIGLSSSTLLTSMSKVTDGGSDWLGDLASAFLPPKDPATDGDCLGLNTLGITGVSCDMVSNFVCQAPDPPGIKPSPQPKPSIDKTTKARGLPTINDPTSSASDAEGTELATKQETTVQAEEETTESKASLESSSGFDSTYGTQPQTTQSDAPTTTTTQTTTQAIDTTSTTHTTTTRSTTSVTTRTTTTSTPTTTLTTTTTTTTVTTTTTTTLPPVTVMNYTTGSRITILMNETATYEEAVQKCKAMNMKLLTLDCNREFKDFTMKASNITEWYNASYFLNLKFNNGSYVPWTTVRNVKDNIKNTSNIGECFTAKQGSLWSAPCDQKAYFICETIPTHTSVHYSGSGRYFVPLPTLMCIDEANSYCNSIDESASLLYLDVPFELDGEAFDLLISLNLTNSRSYVKSTPYSQNWIQLNNKSQLGWADSHPNVTAYGSCSATLKGKLLSELCNNQYPFVCETTKKNLTDHIILSASGRDYLISGYPVSNTIAEDWCKSYGRTFLTIQTPNKFQEIAASLSHISDSLSNGSEYLGIGLRFRDQAWKWSDRSVAFQNSQVGWNYSGSSSKGCAGFLIQGNAVKTFDCSTRTRIICE</sequence>
<evidence type="ECO:0000313" key="8">
    <source>
        <dbReference type="Proteomes" id="UP000494165"/>
    </source>
</evidence>
<dbReference type="InterPro" id="IPR016187">
    <property type="entry name" value="CTDL_fold"/>
</dbReference>
<feature type="signal peptide" evidence="5">
    <location>
        <begin position="1"/>
        <end position="21"/>
    </location>
</feature>
<evidence type="ECO:0000256" key="1">
    <source>
        <dbReference type="ARBA" id="ARBA00022734"/>
    </source>
</evidence>
<dbReference type="AlphaFoldDB" id="A0A8S1E0X8"/>
<dbReference type="PANTHER" id="PTHR46490">
    <property type="entry name" value="C-TYPE LECTIN DOMAIN FAMILY 12 MEMBER A-RELATED"/>
    <property type="match status" value="1"/>
</dbReference>
<dbReference type="InterPro" id="IPR016186">
    <property type="entry name" value="C-type_lectin-like/link_sf"/>
</dbReference>
<gene>
    <name evidence="7" type="ORF">CLODIP_2_CD02671</name>
</gene>
<feature type="domain" description="C-type lectin" evidence="6">
    <location>
        <begin position="743"/>
        <end position="862"/>
    </location>
</feature>
<dbReference type="PANTHER" id="PTHR46490:SF6">
    <property type="entry name" value="ASIALOGLYCOPROTEIN RECEPTOR 1-LIKE-RELATED"/>
    <property type="match status" value="1"/>
</dbReference>
<dbReference type="Gene3D" id="3.10.100.10">
    <property type="entry name" value="Mannose-Binding Protein A, subunit A"/>
    <property type="match status" value="4"/>
</dbReference>
<dbReference type="GO" id="GO:0030246">
    <property type="term" value="F:carbohydrate binding"/>
    <property type="evidence" value="ECO:0007669"/>
    <property type="project" value="UniProtKB-KW"/>
</dbReference>
<keyword evidence="8" id="KW-1185">Reference proteome</keyword>
<dbReference type="EMBL" id="CADEPI010000540">
    <property type="protein sequence ID" value="CAB3387138.1"/>
    <property type="molecule type" value="Genomic_DNA"/>
</dbReference>
<evidence type="ECO:0000313" key="7">
    <source>
        <dbReference type="EMBL" id="CAB3387138.1"/>
    </source>
</evidence>
<evidence type="ECO:0000256" key="5">
    <source>
        <dbReference type="SAM" id="SignalP"/>
    </source>
</evidence>
<dbReference type="SUPFAM" id="SSF56436">
    <property type="entry name" value="C-type lectin-like"/>
    <property type="match status" value="5"/>
</dbReference>
<name>A0A8S1E0X8_9INSE</name>
<keyword evidence="3" id="KW-0325">Glycoprotein</keyword>